<sequence>NIEPELIRIILANNCLDQIVSYIENNNRLFDSLKILKKRKSNGSIVISDEFKLQDLFNFIN</sequence>
<comment type="caution">
    <text evidence="1">The sequence shown here is derived from an EMBL/GenBank/DDBJ whole genome shotgun (WGS) entry which is preliminary data.</text>
</comment>
<reference evidence="1" key="1">
    <citation type="submission" date="2021-06" db="EMBL/GenBank/DDBJ databases">
        <authorList>
            <person name="Kallberg Y."/>
            <person name="Tangrot J."/>
            <person name="Rosling A."/>
        </authorList>
    </citation>
    <scope>NUCLEOTIDE SEQUENCE</scope>
    <source>
        <strain evidence="1">FL966</strain>
    </source>
</reference>
<name>A0A9N9P2P1_9GLOM</name>
<proteinExistence type="predicted"/>
<organism evidence="1 2">
    <name type="scientific">Cetraspora pellucida</name>
    <dbReference type="NCBI Taxonomy" id="1433469"/>
    <lineage>
        <taxon>Eukaryota</taxon>
        <taxon>Fungi</taxon>
        <taxon>Fungi incertae sedis</taxon>
        <taxon>Mucoromycota</taxon>
        <taxon>Glomeromycotina</taxon>
        <taxon>Glomeromycetes</taxon>
        <taxon>Diversisporales</taxon>
        <taxon>Gigasporaceae</taxon>
        <taxon>Cetraspora</taxon>
    </lineage>
</organism>
<dbReference type="Proteomes" id="UP000789759">
    <property type="component" value="Unassembled WGS sequence"/>
</dbReference>
<gene>
    <name evidence="1" type="ORF">CPELLU_LOCUS16267</name>
</gene>
<feature type="non-terminal residue" evidence="1">
    <location>
        <position position="1"/>
    </location>
</feature>
<dbReference type="EMBL" id="CAJVQA010023557">
    <property type="protein sequence ID" value="CAG8778859.1"/>
    <property type="molecule type" value="Genomic_DNA"/>
</dbReference>
<evidence type="ECO:0000313" key="1">
    <source>
        <dbReference type="EMBL" id="CAG8778859.1"/>
    </source>
</evidence>
<dbReference type="AlphaFoldDB" id="A0A9N9P2P1"/>
<evidence type="ECO:0000313" key="2">
    <source>
        <dbReference type="Proteomes" id="UP000789759"/>
    </source>
</evidence>
<protein>
    <submittedName>
        <fullName evidence="1">15050_t:CDS:1</fullName>
    </submittedName>
</protein>
<keyword evidence="2" id="KW-1185">Reference proteome</keyword>
<dbReference type="OrthoDB" id="2409204at2759"/>
<accession>A0A9N9P2P1</accession>